<dbReference type="AlphaFoldDB" id="A0AAU9ISN2"/>
<dbReference type="Proteomes" id="UP001162131">
    <property type="component" value="Unassembled WGS sequence"/>
</dbReference>
<evidence type="ECO:0000313" key="2">
    <source>
        <dbReference type="Proteomes" id="UP001162131"/>
    </source>
</evidence>
<protein>
    <submittedName>
        <fullName evidence="1">Uncharacterized protein</fullName>
    </submittedName>
</protein>
<reference evidence="1" key="1">
    <citation type="submission" date="2021-09" db="EMBL/GenBank/DDBJ databases">
        <authorList>
            <consortium name="AG Swart"/>
            <person name="Singh M."/>
            <person name="Singh A."/>
            <person name="Seah K."/>
            <person name="Emmerich C."/>
        </authorList>
    </citation>
    <scope>NUCLEOTIDE SEQUENCE</scope>
    <source>
        <strain evidence="1">ATCC30299</strain>
    </source>
</reference>
<dbReference type="EMBL" id="CAJZBQ010000016">
    <property type="protein sequence ID" value="CAG9316483.1"/>
    <property type="molecule type" value="Genomic_DNA"/>
</dbReference>
<evidence type="ECO:0000313" key="1">
    <source>
        <dbReference type="EMBL" id="CAG9316483.1"/>
    </source>
</evidence>
<keyword evidence="2" id="KW-1185">Reference proteome</keyword>
<gene>
    <name evidence="1" type="ORF">BSTOLATCC_MIC16595</name>
</gene>
<comment type="caution">
    <text evidence="1">The sequence shown here is derived from an EMBL/GenBank/DDBJ whole genome shotgun (WGS) entry which is preliminary data.</text>
</comment>
<accession>A0AAU9ISN2</accession>
<organism evidence="1 2">
    <name type="scientific">Blepharisma stoltei</name>
    <dbReference type="NCBI Taxonomy" id="1481888"/>
    <lineage>
        <taxon>Eukaryota</taxon>
        <taxon>Sar</taxon>
        <taxon>Alveolata</taxon>
        <taxon>Ciliophora</taxon>
        <taxon>Postciliodesmatophora</taxon>
        <taxon>Heterotrichea</taxon>
        <taxon>Heterotrichida</taxon>
        <taxon>Blepharismidae</taxon>
        <taxon>Blepharisma</taxon>
    </lineage>
</organism>
<name>A0AAU9ISN2_9CILI</name>
<proteinExistence type="predicted"/>
<sequence length="116" mass="13505">METYKNPQIEGVTELFSILNVQTVQDYQDNLKETEPENANLSEDDVLKHAKQLISSSISNQQLAGAFIMRSLANRSFYSKNYSIYCLAITYSINSKLWWASCIWDFMNFNKYLRGR</sequence>